<name>A0AAW0GM95_9APHY</name>
<evidence type="ECO:0000256" key="13">
    <source>
        <dbReference type="ARBA" id="ARBA00075219"/>
    </source>
</evidence>
<organism evidence="15 16">
    <name type="scientific">Cerrena zonata</name>
    <dbReference type="NCBI Taxonomy" id="2478898"/>
    <lineage>
        <taxon>Eukaryota</taxon>
        <taxon>Fungi</taxon>
        <taxon>Dikarya</taxon>
        <taxon>Basidiomycota</taxon>
        <taxon>Agaricomycotina</taxon>
        <taxon>Agaricomycetes</taxon>
        <taxon>Polyporales</taxon>
        <taxon>Cerrenaceae</taxon>
        <taxon>Cerrena</taxon>
    </lineage>
</organism>
<reference evidence="15 16" key="1">
    <citation type="submission" date="2022-09" db="EMBL/GenBank/DDBJ databases">
        <authorList>
            <person name="Palmer J.M."/>
        </authorList>
    </citation>
    <scope>NUCLEOTIDE SEQUENCE [LARGE SCALE GENOMIC DNA]</scope>
    <source>
        <strain evidence="15 16">DSM 7382</strain>
    </source>
</reference>
<evidence type="ECO:0000259" key="14">
    <source>
        <dbReference type="SMART" id="SM01119"/>
    </source>
</evidence>
<dbReference type="EMBL" id="JASBNA010000002">
    <property type="protein sequence ID" value="KAK7694708.1"/>
    <property type="molecule type" value="Genomic_DNA"/>
</dbReference>
<dbReference type="FunFam" id="3.20.20.10:FF:000016">
    <property type="entry name" value="D-serine dehydratase"/>
    <property type="match status" value="1"/>
</dbReference>
<dbReference type="InterPro" id="IPR001608">
    <property type="entry name" value="Ala_racemase_N"/>
</dbReference>
<dbReference type="GO" id="GO:0046872">
    <property type="term" value="F:metal ion binding"/>
    <property type="evidence" value="ECO:0007669"/>
    <property type="project" value="UniProtKB-KW"/>
</dbReference>
<dbReference type="InterPro" id="IPR051466">
    <property type="entry name" value="D-amino_acid_metab_enzyme"/>
</dbReference>
<evidence type="ECO:0000256" key="2">
    <source>
        <dbReference type="ARBA" id="ARBA00001947"/>
    </source>
</evidence>
<evidence type="ECO:0000256" key="6">
    <source>
        <dbReference type="ARBA" id="ARBA00022833"/>
    </source>
</evidence>
<evidence type="ECO:0000256" key="3">
    <source>
        <dbReference type="ARBA" id="ARBA00005323"/>
    </source>
</evidence>
<comment type="cofactor">
    <cofactor evidence="1">
        <name>pyridoxal 5'-phosphate</name>
        <dbReference type="ChEBI" id="CHEBI:597326"/>
    </cofactor>
</comment>
<dbReference type="Gene3D" id="2.40.37.20">
    <property type="entry name" value="D-serine dehydratase-like domain"/>
    <property type="match status" value="1"/>
</dbReference>
<evidence type="ECO:0000256" key="12">
    <source>
        <dbReference type="ARBA" id="ARBA00069616"/>
    </source>
</evidence>
<keyword evidence="5" id="KW-0479">Metal-binding</keyword>
<dbReference type="InterPro" id="IPR029066">
    <property type="entry name" value="PLP-binding_barrel"/>
</dbReference>
<keyword evidence="8" id="KW-0456">Lyase</keyword>
<evidence type="ECO:0000313" key="15">
    <source>
        <dbReference type="EMBL" id="KAK7694708.1"/>
    </source>
</evidence>
<proteinExistence type="inferred from homology"/>
<evidence type="ECO:0000256" key="1">
    <source>
        <dbReference type="ARBA" id="ARBA00001933"/>
    </source>
</evidence>
<dbReference type="Pfam" id="PF14031">
    <property type="entry name" value="D-ser_dehydrat"/>
    <property type="match status" value="1"/>
</dbReference>
<comment type="function">
    <text evidence="10">Catalyzes the conversion of D-serine to pyruvate and ammonia. May play a role in D-serine detoxification.</text>
</comment>
<protein>
    <recommendedName>
        <fullName evidence="12">D-serine dehydratase</fullName>
        <ecNumber evidence="11">4.3.1.18</ecNumber>
    </recommendedName>
    <alternativeName>
        <fullName evidence="13">D-serine deaminase</fullName>
    </alternativeName>
</protein>
<keyword evidence="16" id="KW-1185">Reference proteome</keyword>
<dbReference type="AlphaFoldDB" id="A0AAW0GM95"/>
<dbReference type="Proteomes" id="UP001385951">
    <property type="component" value="Unassembled WGS sequence"/>
</dbReference>
<evidence type="ECO:0000256" key="10">
    <source>
        <dbReference type="ARBA" id="ARBA00055764"/>
    </source>
</evidence>
<keyword evidence="6" id="KW-0862">Zinc</keyword>
<dbReference type="PANTHER" id="PTHR28004:SF2">
    <property type="entry name" value="D-SERINE DEHYDRATASE"/>
    <property type="match status" value="1"/>
</dbReference>
<evidence type="ECO:0000313" key="16">
    <source>
        <dbReference type="Proteomes" id="UP001385951"/>
    </source>
</evidence>
<accession>A0AAW0GM95</accession>
<evidence type="ECO:0000256" key="4">
    <source>
        <dbReference type="ARBA" id="ARBA00022575"/>
    </source>
</evidence>
<comment type="catalytic activity">
    <reaction evidence="9">
        <text>D-serine = pyruvate + NH4(+)</text>
        <dbReference type="Rhea" id="RHEA:13977"/>
        <dbReference type="ChEBI" id="CHEBI:15361"/>
        <dbReference type="ChEBI" id="CHEBI:28938"/>
        <dbReference type="ChEBI" id="CHEBI:35247"/>
        <dbReference type="EC" id="4.3.1.18"/>
    </reaction>
    <physiologicalReaction direction="left-to-right" evidence="9">
        <dbReference type="Rhea" id="RHEA:13978"/>
    </physiologicalReaction>
</comment>
<evidence type="ECO:0000256" key="11">
    <source>
        <dbReference type="ARBA" id="ARBA00066349"/>
    </source>
</evidence>
<dbReference type="InterPro" id="IPR042208">
    <property type="entry name" value="D-ser_dehydrat-like_sf"/>
</dbReference>
<sequence length="438" mass="46917">MSGSPIQTSTPSKLMLTPDKDALLAEFQGKPIQGLRTPAAVIDRSIFAQNCARMHETAKQWDASFRAHVKTHKTAEGVRLQLASRSDATHAVVVSTLMEAWGIVDAGLVTEGVVKDILYGLPVAVNKVADLTALAEVLARSGASVRILIDNPEQIKFLEEFANKSGSTRKWSTFMKVRAGDKRAGLDPSSPEFRVLLELAIESPIIEVFGFYCHAGGSYSSTSQGEASKYLSSEVNAVNDAAGLGLSILEQDGKQQDKQHFILSVGSTPTAHAATVESRAKLNALLNGRLELHAGNYPLLDLQQLHTSMIDRSRIAQKVLATVVSYYPGRGADGTDEALCDAGAIAMSKDTGPSGSFGEVVGKTWKLGRVSQEHGILTRDGATTPADADKLDIGEVVQIVGQHACLTLAAYPWYYVVDSSDGSNPSVVADVWVPWKGW</sequence>
<comment type="similarity">
    <text evidence="3">Belongs to the DSD1 family.</text>
</comment>
<dbReference type="Gene3D" id="3.20.20.10">
    <property type="entry name" value="Alanine racemase"/>
    <property type="match status" value="1"/>
</dbReference>
<dbReference type="GO" id="GO:0009636">
    <property type="term" value="P:response to toxic substance"/>
    <property type="evidence" value="ECO:0007669"/>
    <property type="project" value="UniProtKB-KW"/>
</dbReference>
<keyword evidence="4" id="KW-0216">Detoxification</keyword>
<dbReference type="InterPro" id="IPR026956">
    <property type="entry name" value="D-ser_dehydrat-like_dom"/>
</dbReference>
<comment type="caution">
    <text evidence="15">The sequence shown here is derived from an EMBL/GenBank/DDBJ whole genome shotgun (WGS) entry which is preliminary data.</text>
</comment>
<dbReference type="GO" id="GO:0036088">
    <property type="term" value="P:D-serine catabolic process"/>
    <property type="evidence" value="ECO:0007669"/>
    <property type="project" value="TreeGrafter"/>
</dbReference>
<dbReference type="PANTHER" id="PTHR28004">
    <property type="entry name" value="ZGC:162816-RELATED"/>
    <property type="match status" value="1"/>
</dbReference>
<dbReference type="Pfam" id="PF01168">
    <property type="entry name" value="Ala_racemase_N"/>
    <property type="match status" value="1"/>
</dbReference>
<keyword evidence="7" id="KW-0663">Pyridoxal phosphate</keyword>
<dbReference type="SUPFAM" id="SSF51419">
    <property type="entry name" value="PLP-binding barrel"/>
    <property type="match status" value="1"/>
</dbReference>
<evidence type="ECO:0000256" key="9">
    <source>
        <dbReference type="ARBA" id="ARBA00051198"/>
    </source>
</evidence>
<feature type="domain" description="D-serine dehydratase-like" evidence="14">
    <location>
        <begin position="316"/>
        <end position="418"/>
    </location>
</feature>
<dbReference type="SMART" id="SM01119">
    <property type="entry name" value="D-ser_dehydrat"/>
    <property type="match status" value="1"/>
</dbReference>
<comment type="cofactor">
    <cofactor evidence="2">
        <name>Zn(2+)</name>
        <dbReference type="ChEBI" id="CHEBI:29105"/>
    </cofactor>
</comment>
<evidence type="ECO:0000256" key="5">
    <source>
        <dbReference type="ARBA" id="ARBA00022723"/>
    </source>
</evidence>
<evidence type="ECO:0000256" key="7">
    <source>
        <dbReference type="ARBA" id="ARBA00022898"/>
    </source>
</evidence>
<evidence type="ECO:0000256" key="8">
    <source>
        <dbReference type="ARBA" id="ARBA00023239"/>
    </source>
</evidence>
<gene>
    <name evidence="15" type="ORF">QCA50_001896</name>
</gene>
<dbReference type="EC" id="4.3.1.18" evidence="11"/>
<dbReference type="GO" id="GO:0008721">
    <property type="term" value="F:D-serine ammonia-lyase activity"/>
    <property type="evidence" value="ECO:0007669"/>
    <property type="project" value="UniProtKB-EC"/>
</dbReference>